<gene>
    <name evidence="1" type="ORF">rsdtw13_38140</name>
</gene>
<accession>A0ACB5RHL1</accession>
<dbReference type="Proteomes" id="UP001058074">
    <property type="component" value="Unassembled WGS sequence"/>
</dbReference>
<keyword evidence="2" id="KW-1185">Reference proteome</keyword>
<comment type="caution">
    <text evidence="1">The sequence shown here is derived from an EMBL/GenBank/DDBJ whole genome shotgun (WGS) entry which is preliminary data.</text>
</comment>
<evidence type="ECO:0000313" key="2">
    <source>
        <dbReference type="Proteomes" id="UP001058074"/>
    </source>
</evidence>
<dbReference type="EMBL" id="BROD01000001">
    <property type="protein sequence ID" value="GKX68556.1"/>
    <property type="molecule type" value="Genomic_DNA"/>
</dbReference>
<organism evidence="1 2">
    <name type="scientific">Inconstantimicrobium mannanitabidum</name>
    <dbReference type="NCBI Taxonomy" id="1604901"/>
    <lineage>
        <taxon>Bacteria</taxon>
        <taxon>Bacillati</taxon>
        <taxon>Bacillota</taxon>
        <taxon>Clostridia</taxon>
        <taxon>Eubacteriales</taxon>
        <taxon>Clostridiaceae</taxon>
        <taxon>Inconstantimicrobium</taxon>
    </lineage>
</organism>
<protein>
    <submittedName>
        <fullName evidence="1">Uncharacterized protein</fullName>
    </submittedName>
</protein>
<evidence type="ECO:0000313" key="1">
    <source>
        <dbReference type="EMBL" id="GKX68556.1"/>
    </source>
</evidence>
<sequence length="538" mass="63582">MDPWEMLGIEPTGEASIIKKAYAKKLKIYHPEDDPEGFQRLRESYDRALKLAKSYKPKEVLKDIEIVENLENECEIQQETINNENEKEKIINDEDISEQEIKVLGKTQLIEHFFDYSEEENIVPKVKLPQPNILENGIDEADKPHSRWQLVYEFMNNVEILYDDFFARIQEESWIQLLDDAIMWNLDCKQLLNNEMLDFLVYSHNIPQNIWTLLNNSFHWDEQEREIYSRYSEKYAKFMFRNLSNEMLPRYCYFSSRDKFNHEEYLEARQKAFDALEQNNLTEAWKYIYIAKEVFAGDPDLWCMEAEYHLKAKNIKKAKIAFEKAEQINPKDMDTIFYKAHIMYNSGSFSETISICKQIKNVNPSDFKVLCLMGKAYVKIRRWTAAREILANNLKVKPNDMETKRSLVELARALEINLRKYPLSFKMRKELKRVYTIIGQPPNLAIFKITPKGILVSIFLIFSRDKDKGVRERGLAYKIIIELIKFIFWASILIGALLLILGLVLGSRGGILIVVFLIKNFCFNDNRNSWRGWKGWKK</sequence>
<reference evidence="1" key="1">
    <citation type="journal article" date="2025" name="Int. J. Syst. Evol. Microbiol.">
        <title>Inconstantimicrobium mannanitabidum sp. nov., a novel member of the family Clostridiaceae isolated from anoxic soil under the treatment of reductive soil disinfestation.</title>
        <authorList>
            <person name="Ueki A."/>
            <person name="Tonouchi A."/>
            <person name="Honma S."/>
            <person name="Kaku N."/>
            <person name="Ueki K."/>
        </authorList>
    </citation>
    <scope>NUCLEOTIDE SEQUENCE</scope>
    <source>
        <strain evidence="1">TW13</strain>
    </source>
</reference>
<proteinExistence type="predicted"/>
<name>A0ACB5RHL1_9CLOT</name>